<dbReference type="InterPro" id="IPR050270">
    <property type="entry name" value="DegV_domain_contain"/>
</dbReference>
<dbReference type="InterPro" id="IPR048394">
    <property type="entry name" value="FakA-like_M"/>
</dbReference>
<organism evidence="2 3">
    <name type="scientific">Acetilactobacillus jinshanensis</name>
    <dbReference type="NCBI Taxonomy" id="1720083"/>
    <lineage>
        <taxon>Bacteria</taxon>
        <taxon>Bacillati</taxon>
        <taxon>Bacillota</taxon>
        <taxon>Bacilli</taxon>
        <taxon>Lactobacillales</taxon>
        <taxon>Lactobacillaceae</taxon>
        <taxon>Acetilactobacillus</taxon>
    </lineage>
</organism>
<dbReference type="Pfam" id="PF02734">
    <property type="entry name" value="Dak2"/>
    <property type="match status" value="1"/>
</dbReference>
<dbReference type="PANTHER" id="PTHR33434:SF4">
    <property type="entry name" value="PHOSPHATASE PROTEIN"/>
    <property type="match status" value="1"/>
</dbReference>
<dbReference type="AlphaFoldDB" id="A0A4V1ALS5"/>
<dbReference type="InterPro" id="IPR033470">
    <property type="entry name" value="FakA-like_C"/>
</dbReference>
<reference evidence="3" key="1">
    <citation type="submission" date="2018-12" db="EMBL/GenBank/DDBJ databases">
        <title>A new species of lactobacillus.</title>
        <authorList>
            <person name="Jian Y."/>
            <person name="Xin L."/>
            <person name="Hong Z.J."/>
            <person name="Ming L.Z."/>
            <person name="Hong X.Z."/>
        </authorList>
    </citation>
    <scope>NUCLEOTIDE SEQUENCE [LARGE SCALE GENOMIC DNA]</scope>
    <source>
        <strain evidence="3">HSLZ-75</strain>
    </source>
</reference>
<dbReference type="GO" id="GO:0004371">
    <property type="term" value="F:glycerone kinase activity"/>
    <property type="evidence" value="ECO:0007669"/>
    <property type="project" value="InterPro"/>
</dbReference>
<dbReference type="Pfam" id="PF21645">
    <property type="entry name" value="FakA-like_M"/>
    <property type="match status" value="1"/>
</dbReference>
<evidence type="ECO:0000259" key="1">
    <source>
        <dbReference type="PROSITE" id="PS51480"/>
    </source>
</evidence>
<dbReference type="SMART" id="SM01120">
    <property type="entry name" value="Dak2"/>
    <property type="match status" value="1"/>
</dbReference>
<sequence length="575" mass="62595">MKTQSKKEATVVSAQEINVDLFSKMVQAAAIELDHNAKFINSLNVFPVPDGDTGTNMKMSMASGEKYVSQDSTQSVGQLSGSLAKGLLMGARGNSGVILSQIFRGFYKSVQNKQTLSAQDVVDAFAYSAKAAYKAVMNPTEGTILTVIRMAAQAGLDTIKSHSDLPTIFDAIYKGANKALKKTPYLLPVLKKVGVVDSGGQGLVLVLKAFNAVIHGKSVKDDRGNLTTSDMTQMINAAHHKSAQSKLNPADIKYGYCTQMTVRFGRGKEVDRKFEYKPFYDHLAKLGDSLLVVNDDEVVKVHVHTEHPGKVLAWGQHFGDLTKVKVDNMRLQQEDIIDHDKEVQTDAKEKLAKEEKPKKTAVIAVVSGHGLKVLFKSLGVTDFVSGGQTMNPSTQDILDVIKRCNAKQIIILPNNGNIYMSAKAAAKVSKKPVAVIHCKTVNQGMAVMLGYDPNASLKDNEAEMNDNLDEAKSGEVTYATRDSTIDNVNVKKGQYIGIVDGKITVTDSDMTKATVKMVKSMLDDMSEVVTIIYGKDTNKRAASQVEKAVKKLDSDLEVEVHEGDQPVYPFLISVE</sequence>
<dbReference type="Gene3D" id="1.25.40.340">
    <property type="match status" value="1"/>
</dbReference>
<feature type="domain" description="DhaL" evidence="1">
    <location>
        <begin position="20"/>
        <end position="212"/>
    </location>
</feature>
<dbReference type="EMBL" id="CP034726">
    <property type="protein sequence ID" value="QBP18619.1"/>
    <property type="molecule type" value="Genomic_DNA"/>
</dbReference>
<protein>
    <submittedName>
        <fullName evidence="2">DAK2 domain-containing protein</fullName>
    </submittedName>
</protein>
<dbReference type="NCBIfam" id="TIGR03599">
    <property type="entry name" value="YloV"/>
    <property type="match status" value="1"/>
</dbReference>
<evidence type="ECO:0000313" key="3">
    <source>
        <dbReference type="Proteomes" id="UP000294321"/>
    </source>
</evidence>
<accession>A0A4V1ALS5</accession>
<dbReference type="GO" id="GO:0006071">
    <property type="term" value="P:glycerol metabolic process"/>
    <property type="evidence" value="ECO:0007669"/>
    <property type="project" value="InterPro"/>
</dbReference>
<dbReference type="OrthoDB" id="9760324at2"/>
<proteinExistence type="predicted"/>
<dbReference type="PROSITE" id="PS51480">
    <property type="entry name" value="DHAL"/>
    <property type="match status" value="1"/>
</dbReference>
<dbReference type="Pfam" id="PF13684">
    <property type="entry name" value="FakA-like_C"/>
    <property type="match status" value="1"/>
</dbReference>
<dbReference type="SMART" id="SM01121">
    <property type="entry name" value="Dak1_2"/>
    <property type="match status" value="1"/>
</dbReference>
<dbReference type="InterPro" id="IPR019986">
    <property type="entry name" value="YloV-like"/>
</dbReference>
<dbReference type="SUPFAM" id="SSF101473">
    <property type="entry name" value="DhaL-like"/>
    <property type="match status" value="1"/>
</dbReference>
<keyword evidence="3" id="KW-1185">Reference proteome</keyword>
<dbReference type="InterPro" id="IPR004007">
    <property type="entry name" value="DhaL_dom"/>
</dbReference>
<dbReference type="KEGG" id="lji:ELX58_05625"/>
<evidence type="ECO:0000313" key="2">
    <source>
        <dbReference type="EMBL" id="QBP18619.1"/>
    </source>
</evidence>
<dbReference type="Proteomes" id="UP000294321">
    <property type="component" value="Chromosome"/>
</dbReference>
<gene>
    <name evidence="2" type="ORF">ELX58_05625</name>
</gene>
<dbReference type="InterPro" id="IPR036117">
    <property type="entry name" value="DhaL_dom_sf"/>
</dbReference>
<dbReference type="RefSeq" id="WP_133442177.1">
    <property type="nucleotide sequence ID" value="NZ_CP034726.1"/>
</dbReference>
<dbReference type="PANTHER" id="PTHR33434">
    <property type="entry name" value="DEGV DOMAIN-CONTAINING PROTEIN DR_1986-RELATED"/>
    <property type="match status" value="1"/>
</dbReference>
<name>A0A4V1ALS5_9LACO</name>